<accession>A0A1F7U3T3</accession>
<proteinExistence type="predicted"/>
<protein>
    <recommendedName>
        <fullName evidence="3">Aminoglycoside phosphotransferase domain-containing protein</fullName>
    </recommendedName>
</protein>
<evidence type="ECO:0008006" key="3">
    <source>
        <dbReference type="Google" id="ProtNLM"/>
    </source>
</evidence>
<sequence length="320" mass="37173">MELAMPPLHPKVPALLKHLNLRILDAIKWNVIAVAPADDPGTKPKWVLKFGDDPRKAKSVDYEIRILREVLPGIDQSEFERLVLPQYADDGTFEEVRWVKMDFVPGRQLVYEWSEINFKPEVLGGRGIEPQVAAMAVDMLRDLRSVDIESMPKAVRRFDFAAWLDDFRRDSGMLVGRGFMEEDTIDRALQLFTSKRVLRYEGSMFTNTDFYPRNFVIMPDGRHVSLVDWVGGVDPWEFVAMRAWLLMWGNPRWQIAYTKGIKEHFPVDVEEMRIGLLVGAFGQAYRWREMPEETVGFARTQMLAYFRQCLDLDYVNSLFS</sequence>
<evidence type="ECO:0000313" key="2">
    <source>
        <dbReference type="Proteomes" id="UP000177088"/>
    </source>
</evidence>
<comment type="caution">
    <text evidence="1">The sequence shown here is derived from an EMBL/GenBank/DDBJ whole genome shotgun (WGS) entry which is preliminary data.</text>
</comment>
<dbReference type="InterPro" id="IPR011009">
    <property type="entry name" value="Kinase-like_dom_sf"/>
</dbReference>
<dbReference type="AlphaFoldDB" id="A0A1F7U3T3"/>
<dbReference type="SUPFAM" id="SSF56112">
    <property type="entry name" value="Protein kinase-like (PK-like)"/>
    <property type="match status" value="1"/>
</dbReference>
<organism evidence="1 2">
    <name type="scientific">Candidatus Uhrbacteria bacterium RIFCSPHIGHO2_02_FULL_60_10</name>
    <dbReference type="NCBI Taxonomy" id="1802392"/>
    <lineage>
        <taxon>Bacteria</taxon>
        <taxon>Candidatus Uhriibacteriota</taxon>
    </lineage>
</organism>
<dbReference type="EMBL" id="MGEA01000077">
    <property type="protein sequence ID" value="OGL72902.1"/>
    <property type="molecule type" value="Genomic_DNA"/>
</dbReference>
<reference evidence="1 2" key="1">
    <citation type="journal article" date="2016" name="Nat. Commun.">
        <title>Thousands of microbial genomes shed light on interconnected biogeochemical processes in an aquifer system.</title>
        <authorList>
            <person name="Anantharaman K."/>
            <person name="Brown C.T."/>
            <person name="Hug L.A."/>
            <person name="Sharon I."/>
            <person name="Castelle C.J."/>
            <person name="Probst A.J."/>
            <person name="Thomas B.C."/>
            <person name="Singh A."/>
            <person name="Wilkins M.J."/>
            <person name="Karaoz U."/>
            <person name="Brodie E.L."/>
            <person name="Williams K.H."/>
            <person name="Hubbard S.S."/>
            <person name="Banfield J.F."/>
        </authorList>
    </citation>
    <scope>NUCLEOTIDE SEQUENCE [LARGE SCALE GENOMIC DNA]</scope>
</reference>
<name>A0A1F7U3T3_9BACT</name>
<evidence type="ECO:0000313" key="1">
    <source>
        <dbReference type="EMBL" id="OGL72902.1"/>
    </source>
</evidence>
<dbReference type="Proteomes" id="UP000177088">
    <property type="component" value="Unassembled WGS sequence"/>
</dbReference>
<gene>
    <name evidence="1" type="ORF">A3C96_02505</name>
</gene>